<evidence type="ECO:0000313" key="1">
    <source>
        <dbReference type="EMBL" id="MCQ0971802.1"/>
    </source>
</evidence>
<keyword evidence="2" id="KW-1185">Reference proteome</keyword>
<dbReference type="InterPro" id="IPR027417">
    <property type="entry name" value="P-loop_NTPase"/>
</dbReference>
<evidence type="ECO:0000313" key="2">
    <source>
        <dbReference type="Proteomes" id="UP001203945"/>
    </source>
</evidence>
<dbReference type="PANTHER" id="PTHR10285">
    <property type="entry name" value="URIDINE KINASE"/>
    <property type="match status" value="1"/>
</dbReference>
<dbReference type="Pfam" id="PF13671">
    <property type="entry name" value="AAA_33"/>
    <property type="match status" value="1"/>
</dbReference>
<gene>
    <name evidence="1" type="ORF">MLD63_15375</name>
</gene>
<organism evidence="1 2">
    <name type="scientific">Paracoccus albicereus</name>
    <dbReference type="NCBI Taxonomy" id="2922394"/>
    <lineage>
        <taxon>Bacteria</taxon>
        <taxon>Pseudomonadati</taxon>
        <taxon>Pseudomonadota</taxon>
        <taxon>Alphaproteobacteria</taxon>
        <taxon>Rhodobacterales</taxon>
        <taxon>Paracoccaceae</taxon>
        <taxon>Paracoccus</taxon>
    </lineage>
</organism>
<dbReference type="Gene3D" id="3.40.50.300">
    <property type="entry name" value="P-loop containing nucleotide triphosphate hydrolases"/>
    <property type="match status" value="3"/>
</dbReference>
<sequence length="188" mass="19767">MSHLSALPSRAVVALAGAPGSGKSTLAEALVARIPGAVLLPMDGFHLDNAILDARGLRARKGAPETFDAEGFVTLVQRLAQGGEVVFPIFDRARDLAVAGAGVIARDTPLVVVEGNYLLLNRAPWTAARYNLTLFLDRPQPVLAARLTARWQSYGKEAEAIASHLKNDLANAALVAGGSRPADIVLRG</sequence>
<proteinExistence type="predicted"/>
<protein>
    <submittedName>
        <fullName evidence="1">AAA family ATPase</fullName>
    </submittedName>
</protein>
<reference evidence="1 2" key="1">
    <citation type="submission" date="2022-03" db="EMBL/GenBank/DDBJ databases">
        <authorList>
            <person name="He Y."/>
        </authorList>
    </citation>
    <scope>NUCLEOTIDE SEQUENCE [LARGE SCALE GENOMIC DNA]</scope>
    <source>
        <strain evidence="1 2">TK19116</strain>
    </source>
</reference>
<dbReference type="RefSeq" id="WP_255330945.1">
    <property type="nucleotide sequence ID" value="NZ_JAKZEU010000006.1"/>
</dbReference>
<dbReference type="Proteomes" id="UP001203945">
    <property type="component" value="Unassembled WGS sequence"/>
</dbReference>
<name>A0ABT1MTZ1_9RHOB</name>
<dbReference type="SUPFAM" id="SSF52540">
    <property type="entry name" value="P-loop containing nucleoside triphosphate hydrolases"/>
    <property type="match status" value="1"/>
</dbReference>
<dbReference type="EMBL" id="JAKZEU010000006">
    <property type="protein sequence ID" value="MCQ0971802.1"/>
    <property type="molecule type" value="Genomic_DNA"/>
</dbReference>
<comment type="caution">
    <text evidence="1">The sequence shown here is derived from an EMBL/GenBank/DDBJ whole genome shotgun (WGS) entry which is preliminary data.</text>
</comment>
<accession>A0ABT1MTZ1</accession>